<dbReference type="InterPro" id="IPR036282">
    <property type="entry name" value="Glutathione-S-Trfase_C_sf"/>
</dbReference>
<dbReference type="SUPFAM" id="SSF52833">
    <property type="entry name" value="Thioredoxin-like"/>
    <property type="match status" value="1"/>
</dbReference>
<comment type="caution">
    <text evidence="3">The sequence shown here is derived from an EMBL/GenBank/DDBJ whole genome shotgun (WGS) entry which is preliminary data.</text>
</comment>
<sequence>MSEYTVPAVWTWENEAEESKNLGGNRPTAGSRFEQTLPVGDADLQLYSLGTPNGIKIPIMLEELKALGVSEVEYDLFLINIGKGDQFGTDFVKINPNSKIPALVDQSQEPALRIFESGSILLYLAEKFGHLIPTDIHGRTETLNWLFWQIGSGPYVGGGFGHFFNYAPEKMKYPIDRFTMETKRQLDLLDKTLADREFITGDTYTIADIAIWSWYGRLVLGELYTGSAEFLDVDSYTNVMEWAKRINERPAVQKGLAAEYKAID</sequence>
<dbReference type="Pfam" id="PF02798">
    <property type="entry name" value="GST_N"/>
    <property type="match status" value="1"/>
</dbReference>
<dbReference type="AlphaFoldDB" id="A0A3N4GHE1"/>
<dbReference type="InterPro" id="IPR040079">
    <property type="entry name" value="Glutathione_S-Trfase"/>
</dbReference>
<dbReference type="Proteomes" id="UP000273977">
    <property type="component" value="Unassembled WGS sequence"/>
</dbReference>
<dbReference type="EMBL" id="RKMG01000008">
    <property type="protein sequence ID" value="RPA60857.1"/>
    <property type="molecule type" value="Genomic_DNA"/>
</dbReference>
<dbReference type="InterPro" id="IPR036249">
    <property type="entry name" value="Thioredoxin-like_sf"/>
</dbReference>
<dbReference type="SFLD" id="SFLDS00019">
    <property type="entry name" value="Glutathione_Transferase_(cytos"/>
    <property type="match status" value="1"/>
</dbReference>
<dbReference type="CDD" id="cd10292">
    <property type="entry name" value="GST_C_YghU_like"/>
    <property type="match status" value="1"/>
</dbReference>
<dbReference type="NCBIfam" id="NF008731">
    <property type="entry name" value="PRK11752.1"/>
    <property type="match status" value="1"/>
</dbReference>
<dbReference type="SFLD" id="SFLDG00358">
    <property type="entry name" value="Main_(cytGST)"/>
    <property type="match status" value="1"/>
</dbReference>
<dbReference type="PANTHER" id="PTHR44051:SF22">
    <property type="entry name" value="DISULFIDE-BOND OXIDOREDUCTASE YGHU"/>
    <property type="match status" value="1"/>
</dbReference>
<feature type="domain" description="GST C-terminal" evidence="2">
    <location>
        <begin position="135"/>
        <end position="264"/>
    </location>
</feature>
<dbReference type="InterPro" id="IPR010987">
    <property type="entry name" value="Glutathione-S-Trfase_C-like"/>
</dbReference>
<evidence type="ECO:0000313" key="3">
    <source>
        <dbReference type="EMBL" id="RPA60857.1"/>
    </source>
</evidence>
<dbReference type="PANTHER" id="PTHR44051">
    <property type="entry name" value="GLUTATHIONE S-TRANSFERASE-RELATED"/>
    <property type="match status" value="1"/>
</dbReference>
<dbReference type="SFLD" id="SFLDG01151">
    <property type="entry name" value="Main.2:_Nu-like"/>
    <property type="match status" value="1"/>
</dbReference>
<accession>A0A3N4GHE1</accession>
<evidence type="ECO:0000313" key="4">
    <source>
        <dbReference type="Proteomes" id="UP000273977"/>
    </source>
</evidence>
<organism evidence="3 4">
    <name type="scientific">Aerococcus agrisoli</name>
    <dbReference type="NCBI Taxonomy" id="2487350"/>
    <lineage>
        <taxon>Bacteria</taxon>
        <taxon>Bacillati</taxon>
        <taxon>Bacillota</taxon>
        <taxon>Bacilli</taxon>
        <taxon>Lactobacillales</taxon>
        <taxon>Aerococcaceae</taxon>
        <taxon>Aerococcus</taxon>
    </lineage>
</organism>
<dbReference type="CDD" id="cd03048">
    <property type="entry name" value="GST_N_Ure2p_like"/>
    <property type="match status" value="1"/>
</dbReference>
<gene>
    <name evidence="3" type="ORF">EF384_03920</name>
</gene>
<feature type="domain" description="GST N-terminal" evidence="1">
    <location>
        <begin position="42"/>
        <end position="132"/>
    </location>
</feature>
<dbReference type="SUPFAM" id="SSF47616">
    <property type="entry name" value="GST C-terminal domain-like"/>
    <property type="match status" value="1"/>
</dbReference>
<keyword evidence="4" id="KW-1185">Reference proteome</keyword>
<dbReference type="OrthoDB" id="9770408at2"/>
<evidence type="ECO:0000259" key="2">
    <source>
        <dbReference type="PROSITE" id="PS50405"/>
    </source>
</evidence>
<dbReference type="RefSeq" id="WP_123779680.1">
    <property type="nucleotide sequence ID" value="NZ_RKMG01000008.1"/>
</dbReference>
<dbReference type="Pfam" id="PF13410">
    <property type="entry name" value="GST_C_2"/>
    <property type="match status" value="1"/>
</dbReference>
<dbReference type="PROSITE" id="PS50405">
    <property type="entry name" value="GST_CTER"/>
    <property type="match status" value="1"/>
</dbReference>
<evidence type="ECO:0000259" key="1">
    <source>
        <dbReference type="PROSITE" id="PS50404"/>
    </source>
</evidence>
<dbReference type="Gene3D" id="3.40.30.10">
    <property type="entry name" value="Glutaredoxin"/>
    <property type="match status" value="1"/>
</dbReference>
<dbReference type="PROSITE" id="PS50404">
    <property type="entry name" value="GST_NTER"/>
    <property type="match status" value="1"/>
</dbReference>
<name>A0A3N4GHE1_9LACT</name>
<proteinExistence type="predicted"/>
<dbReference type="Gene3D" id="1.20.1050.10">
    <property type="match status" value="1"/>
</dbReference>
<dbReference type="InterPro" id="IPR004045">
    <property type="entry name" value="Glutathione_S-Trfase_N"/>
</dbReference>
<reference evidence="3 4" key="1">
    <citation type="submission" date="2018-11" db="EMBL/GenBank/DDBJ databases">
        <title>Aerococcus sp. SJQ22, whole genome shotgun sequence.</title>
        <authorList>
            <person name="Sun L."/>
            <person name="Gao X."/>
            <person name="Chen W."/>
            <person name="Huang K."/>
        </authorList>
    </citation>
    <scope>NUCLEOTIDE SEQUENCE [LARGE SCALE GENOMIC DNA]</scope>
    <source>
        <strain evidence="3 4">SJQ22</strain>
    </source>
</reference>
<protein>
    <submittedName>
        <fullName evidence="3">Glutathione-dependent disulfide-bond oxidoreductase</fullName>
    </submittedName>
</protein>